<dbReference type="Proteomes" id="UP000299102">
    <property type="component" value="Unassembled WGS sequence"/>
</dbReference>
<name>A0A4C1WFZ3_EUMVA</name>
<evidence type="ECO:0000313" key="2">
    <source>
        <dbReference type="EMBL" id="GBP49760.1"/>
    </source>
</evidence>
<protein>
    <submittedName>
        <fullName evidence="2">Uncharacterized protein</fullName>
    </submittedName>
</protein>
<evidence type="ECO:0000313" key="3">
    <source>
        <dbReference type="Proteomes" id="UP000299102"/>
    </source>
</evidence>
<sequence length="94" mass="10350">MISWDITGIHIENGIKNGYKSGIAVGIESRTRWEQRVELESKSKTRTHGHPTAASDQTLRLRALHTTAASRPSAASDFVFDTSKTVVQIQAITD</sequence>
<gene>
    <name evidence="2" type="ORF">EVAR_81379_1</name>
</gene>
<organism evidence="2 3">
    <name type="scientific">Eumeta variegata</name>
    <name type="common">Bagworm moth</name>
    <name type="synonym">Eumeta japonica</name>
    <dbReference type="NCBI Taxonomy" id="151549"/>
    <lineage>
        <taxon>Eukaryota</taxon>
        <taxon>Metazoa</taxon>
        <taxon>Ecdysozoa</taxon>
        <taxon>Arthropoda</taxon>
        <taxon>Hexapoda</taxon>
        <taxon>Insecta</taxon>
        <taxon>Pterygota</taxon>
        <taxon>Neoptera</taxon>
        <taxon>Endopterygota</taxon>
        <taxon>Lepidoptera</taxon>
        <taxon>Glossata</taxon>
        <taxon>Ditrysia</taxon>
        <taxon>Tineoidea</taxon>
        <taxon>Psychidae</taxon>
        <taxon>Oiketicinae</taxon>
        <taxon>Eumeta</taxon>
    </lineage>
</organism>
<reference evidence="2 3" key="1">
    <citation type="journal article" date="2019" name="Commun. Biol.">
        <title>The bagworm genome reveals a unique fibroin gene that provides high tensile strength.</title>
        <authorList>
            <person name="Kono N."/>
            <person name="Nakamura H."/>
            <person name="Ohtoshi R."/>
            <person name="Tomita M."/>
            <person name="Numata K."/>
            <person name="Arakawa K."/>
        </authorList>
    </citation>
    <scope>NUCLEOTIDE SEQUENCE [LARGE SCALE GENOMIC DNA]</scope>
</reference>
<keyword evidence="3" id="KW-1185">Reference proteome</keyword>
<dbReference type="AlphaFoldDB" id="A0A4C1WFZ3"/>
<accession>A0A4C1WFZ3</accession>
<feature type="region of interest" description="Disordered" evidence="1">
    <location>
        <begin position="36"/>
        <end position="59"/>
    </location>
</feature>
<proteinExistence type="predicted"/>
<dbReference type="EMBL" id="BGZK01000552">
    <property type="protein sequence ID" value="GBP49760.1"/>
    <property type="molecule type" value="Genomic_DNA"/>
</dbReference>
<evidence type="ECO:0000256" key="1">
    <source>
        <dbReference type="SAM" id="MobiDB-lite"/>
    </source>
</evidence>
<comment type="caution">
    <text evidence="2">The sequence shown here is derived from an EMBL/GenBank/DDBJ whole genome shotgun (WGS) entry which is preliminary data.</text>
</comment>